<proteinExistence type="predicted"/>
<dbReference type="KEGG" id="azm:DM194_27595"/>
<dbReference type="RefSeq" id="WP_111070817.1">
    <property type="nucleotide sequence ID" value="NZ_CP029835.1"/>
</dbReference>
<dbReference type="Proteomes" id="UP000249605">
    <property type="component" value="Plasmid unnamed5"/>
</dbReference>
<dbReference type="AlphaFoldDB" id="A0A2U9SK94"/>
<sequence>MTDISQLSAGLFSPHLNSVFTMTSEEGVVIEATLTSCTESPKGTMPGSPRTAFSLILECPADGLPFFNGASFTVTHPQMPAFGPVHMERILPEAGGSDRAVFQITFN</sequence>
<keyword evidence="3" id="KW-1185">Reference proteome</keyword>
<dbReference type="OrthoDB" id="8410220at2"/>
<evidence type="ECO:0000313" key="3">
    <source>
        <dbReference type="Proteomes" id="UP000249605"/>
    </source>
</evidence>
<keyword evidence="2" id="KW-0614">Plasmid</keyword>
<reference evidence="2 3" key="1">
    <citation type="submission" date="2018-06" db="EMBL/GenBank/DDBJ databases">
        <title>Complete genome sequencing of Azospirillum sp. M2T2B2.</title>
        <authorList>
            <person name="Heo J."/>
            <person name="Kim S.-J."/>
            <person name="Kwon S.-W."/>
            <person name="Anandham R."/>
        </authorList>
    </citation>
    <scope>NUCLEOTIDE SEQUENCE [LARGE SCALE GENOMIC DNA]</scope>
    <source>
        <strain evidence="2 3">M2T2B2</strain>
        <plasmid evidence="2 3">unnamed5</plasmid>
    </source>
</reference>
<dbReference type="EMBL" id="CP029835">
    <property type="protein sequence ID" value="AWU98028.1"/>
    <property type="molecule type" value="Genomic_DNA"/>
</dbReference>
<geneLocation type="plasmid" evidence="2 3">
    <name>unnamed5</name>
</geneLocation>
<protein>
    <recommendedName>
        <fullName evidence="1">DUF6916 domain-containing protein</fullName>
    </recommendedName>
</protein>
<feature type="domain" description="DUF6916" evidence="1">
    <location>
        <begin position="8"/>
        <end position="104"/>
    </location>
</feature>
<name>A0A2U9SK94_9PROT</name>
<accession>A0A2U9SK94</accession>
<evidence type="ECO:0000313" key="2">
    <source>
        <dbReference type="EMBL" id="AWU98028.1"/>
    </source>
</evidence>
<dbReference type="InterPro" id="IPR054209">
    <property type="entry name" value="DUF6916"/>
</dbReference>
<evidence type="ECO:0000259" key="1">
    <source>
        <dbReference type="Pfam" id="PF21880"/>
    </source>
</evidence>
<dbReference type="Pfam" id="PF21880">
    <property type="entry name" value="DUF6916"/>
    <property type="match status" value="1"/>
</dbReference>
<organism evidence="2 3">
    <name type="scientific">Azospirillum ramasamyi</name>
    <dbReference type="NCBI Taxonomy" id="682998"/>
    <lineage>
        <taxon>Bacteria</taxon>
        <taxon>Pseudomonadati</taxon>
        <taxon>Pseudomonadota</taxon>
        <taxon>Alphaproteobacteria</taxon>
        <taxon>Rhodospirillales</taxon>
        <taxon>Azospirillaceae</taxon>
        <taxon>Azospirillum</taxon>
    </lineage>
</organism>
<gene>
    <name evidence="2" type="ORF">DM194_27595</name>
</gene>